<evidence type="ECO:0000313" key="3">
    <source>
        <dbReference type="EMBL" id="KAK4552432.1"/>
    </source>
</evidence>
<dbReference type="CDD" id="cd00303">
    <property type="entry name" value="retropepsin_like"/>
    <property type="match status" value="1"/>
</dbReference>
<reference evidence="3 4" key="1">
    <citation type="journal article" date="2023" name="G3 (Bethesda)">
        <title>A haplotype-resolved chromosome-scale genome for Quercus rubra L. provides insights into the genetics of adaptive traits for red oak species.</title>
        <authorList>
            <person name="Kapoor B."/>
            <person name="Jenkins J."/>
            <person name="Schmutz J."/>
            <person name="Zhebentyayeva T."/>
            <person name="Kuelheim C."/>
            <person name="Coggeshall M."/>
            <person name="Heim C."/>
            <person name="Lasky J.R."/>
            <person name="Leites L."/>
            <person name="Islam-Faridi N."/>
            <person name="Romero-Severson J."/>
            <person name="DeLeo V.L."/>
            <person name="Lucas S.M."/>
            <person name="Lazic D."/>
            <person name="Gailing O."/>
            <person name="Carlson J."/>
            <person name="Staton M."/>
        </authorList>
    </citation>
    <scope>NUCLEOTIDE SEQUENCE [LARGE SCALE GENOMIC DNA]</scope>
    <source>
        <strain evidence="3">Pseudo-F2</strain>
    </source>
</reference>
<dbReference type="Pfam" id="PF03732">
    <property type="entry name" value="Retrotrans_gag"/>
    <property type="match status" value="1"/>
</dbReference>
<dbReference type="EMBL" id="JAXUIC010000019">
    <property type="protein sequence ID" value="KAK4552432.1"/>
    <property type="molecule type" value="Genomic_DNA"/>
</dbReference>
<dbReference type="AlphaFoldDB" id="A0AAN7DVZ7"/>
<comment type="caution">
    <text evidence="3">The sequence shown here is derived from an EMBL/GenBank/DDBJ whole genome shotgun (WGS) entry which is preliminary data.</text>
</comment>
<proteinExistence type="predicted"/>
<feature type="compositionally biased region" description="Polar residues" evidence="1">
    <location>
        <begin position="196"/>
        <end position="206"/>
    </location>
</feature>
<evidence type="ECO:0000259" key="2">
    <source>
        <dbReference type="Pfam" id="PF03732"/>
    </source>
</evidence>
<dbReference type="PANTHER" id="PTHR33437:SF2">
    <property type="entry name" value="OS06G0361200 PROTEIN"/>
    <property type="match status" value="1"/>
</dbReference>
<accession>A0AAN7DVZ7</accession>
<gene>
    <name evidence="3" type="ORF">RGQ29_031952</name>
</gene>
<feature type="compositionally biased region" description="Polar residues" evidence="1">
    <location>
        <begin position="1"/>
        <end position="16"/>
    </location>
</feature>
<feature type="region of interest" description="Disordered" evidence="1">
    <location>
        <begin position="66"/>
        <end position="126"/>
    </location>
</feature>
<protein>
    <recommendedName>
        <fullName evidence="2">Retrotransposon gag domain-containing protein</fullName>
    </recommendedName>
</protein>
<feature type="region of interest" description="Disordered" evidence="1">
    <location>
        <begin position="1"/>
        <end position="31"/>
    </location>
</feature>
<sequence>MASKKSQIPKNATKSVGGSTSSSTSTGPMTRNKAKAIKLLISQEVEEKVPMTKLISAPAQPKTVISLNTLRTSKHTSSRRGDSTFALEDSTIGSEYHYSASDAGSSTPSQAGSSQGSPREVTSSIFSENSSRTIAMAAMMAETATIDEKIAEMGHAIAKLTKTVKEKDLQIATLMNKLEVQNRGESSKGHSHTHQHTSQDAHTSSPKKAGGPQGSSTSISSLSVQQLQDMITNTIRAQYGGAPQNSMMYSKPYTKRIDILQMPVGYQPPKFQQFDGKGNPKQHIAHFIETCNNAGTDGDLLTKQFVRTLRGNAFDWYTDLEPESIDSWEQMEREFLNRFYSTRRTISMLELTNTKQWKDEPVVDYINRWRSLSLDCKDRLSESLGVAMCIQAHDMELSLSSHGEKGLPVDQQHKEKKDTRRGDKSSRSMVKESMVVAVEPVKISSKENKRMEKRAGMLEDLLEKNVIKLPECKRPEEMGRTNDPKYCIYHRVVSHPVEKCFVLKDLILRLAKEGKILLDLDETAEANHATFAVGSPIFVKSPTPVEVRSTLPSTSRAYCKHIQFGTLEPMHMSCFNPQDDDKADDELVVDEEGWTFMTYKRLQKPRNPKPHVPYKKRELQAKGLMATTYMVSYHDADDQEDPTEKEEKVDLEEIKATKEEGSETHASEEAVALCAHCYDKMTFADEDLLLGSKPHNRPLFVSGYTRGERVSRILIDDGSAVNIMPKGTMRRLGISMEELSKSRLVIQGFNQEGQRAIGMIRLDVTIDELKARPLFHVIDSKTSYNLLLDDHGFMGMVSYRLHCINASSIVTASK</sequence>
<evidence type="ECO:0000256" key="1">
    <source>
        <dbReference type="SAM" id="MobiDB-lite"/>
    </source>
</evidence>
<dbReference type="Gene3D" id="2.40.70.10">
    <property type="entry name" value="Acid Proteases"/>
    <property type="match status" value="1"/>
</dbReference>
<dbReference type="InterPro" id="IPR021109">
    <property type="entry name" value="Peptidase_aspartic_dom_sf"/>
</dbReference>
<feature type="compositionally biased region" description="Low complexity" evidence="1">
    <location>
        <begin position="214"/>
        <end position="223"/>
    </location>
</feature>
<feature type="region of interest" description="Disordered" evidence="1">
    <location>
        <begin position="401"/>
        <end position="429"/>
    </location>
</feature>
<organism evidence="3 4">
    <name type="scientific">Quercus rubra</name>
    <name type="common">Northern red oak</name>
    <name type="synonym">Quercus borealis</name>
    <dbReference type="NCBI Taxonomy" id="3512"/>
    <lineage>
        <taxon>Eukaryota</taxon>
        <taxon>Viridiplantae</taxon>
        <taxon>Streptophyta</taxon>
        <taxon>Embryophyta</taxon>
        <taxon>Tracheophyta</taxon>
        <taxon>Spermatophyta</taxon>
        <taxon>Magnoliopsida</taxon>
        <taxon>eudicotyledons</taxon>
        <taxon>Gunneridae</taxon>
        <taxon>Pentapetalae</taxon>
        <taxon>rosids</taxon>
        <taxon>fabids</taxon>
        <taxon>Fagales</taxon>
        <taxon>Fagaceae</taxon>
        <taxon>Quercus</taxon>
    </lineage>
</organism>
<dbReference type="PANTHER" id="PTHR33437">
    <property type="entry name" value="OS06G0361200 PROTEIN"/>
    <property type="match status" value="1"/>
</dbReference>
<dbReference type="InterPro" id="IPR005162">
    <property type="entry name" value="Retrotrans_gag_dom"/>
</dbReference>
<feature type="region of interest" description="Disordered" evidence="1">
    <location>
        <begin position="181"/>
        <end position="223"/>
    </location>
</feature>
<feature type="domain" description="Retrotransposon gag" evidence="2">
    <location>
        <begin position="305"/>
        <end position="382"/>
    </location>
</feature>
<evidence type="ECO:0000313" key="4">
    <source>
        <dbReference type="Proteomes" id="UP001324115"/>
    </source>
</evidence>
<feature type="compositionally biased region" description="Polar residues" evidence="1">
    <location>
        <begin position="102"/>
        <end position="126"/>
    </location>
</feature>
<feature type="compositionally biased region" description="Basic and acidic residues" evidence="1">
    <location>
        <begin position="402"/>
        <end position="429"/>
    </location>
</feature>
<dbReference type="Proteomes" id="UP001324115">
    <property type="component" value="Unassembled WGS sequence"/>
</dbReference>
<name>A0AAN7DVZ7_QUERU</name>
<feature type="compositionally biased region" description="Low complexity" evidence="1">
    <location>
        <begin position="17"/>
        <end position="27"/>
    </location>
</feature>
<keyword evidence="4" id="KW-1185">Reference proteome</keyword>